<keyword evidence="4" id="KW-0165">Cleavage on pair of basic residues</keyword>
<keyword evidence="6" id="KW-0527">Neuropeptide</keyword>
<keyword evidence="3" id="KW-0964">Secreted</keyword>
<keyword evidence="7" id="KW-0732">Signal</keyword>
<comment type="similarity">
    <text evidence="2">Belongs to the FARP (FMRFamide related peptide) family.</text>
</comment>
<name>A0A1I7ZXP0_9BILA</name>
<keyword evidence="8" id="KW-1185">Reference proteome</keyword>
<evidence type="ECO:0000256" key="3">
    <source>
        <dbReference type="ARBA" id="ARBA00022525"/>
    </source>
</evidence>
<evidence type="ECO:0000313" key="9">
    <source>
        <dbReference type="WBParaSite" id="L893_g30784.t1"/>
    </source>
</evidence>
<evidence type="ECO:0000256" key="5">
    <source>
        <dbReference type="ARBA" id="ARBA00022815"/>
    </source>
</evidence>
<evidence type="ECO:0000313" key="8">
    <source>
        <dbReference type="Proteomes" id="UP000095287"/>
    </source>
</evidence>
<feature type="chain" id="PRO_5009314030" evidence="7">
    <location>
        <begin position="17"/>
        <end position="122"/>
    </location>
</feature>
<evidence type="ECO:0000256" key="2">
    <source>
        <dbReference type="ARBA" id="ARBA00006356"/>
    </source>
</evidence>
<evidence type="ECO:0000256" key="4">
    <source>
        <dbReference type="ARBA" id="ARBA00022685"/>
    </source>
</evidence>
<sequence length="122" mass="13515">MLGFVVIATLLALSNAESEPGAAAVVDEFCQRYSQMSLCHLHGTLQQALTELSFLFGEDGVPTGPNDPILMSKRKSAFVRFGKRAADEGDQVMEKRKSAFVRFGRSLPAVEQKRKNSYVRFD</sequence>
<reference evidence="9" key="1">
    <citation type="submission" date="2016-11" db="UniProtKB">
        <authorList>
            <consortium name="WormBaseParasite"/>
        </authorList>
    </citation>
    <scope>IDENTIFICATION</scope>
</reference>
<dbReference type="WBParaSite" id="L893_g30784.t1">
    <property type="protein sequence ID" value="L893_g30784.t1"/>
    <property type="gene ID" value="L893_g30784"/>
</dbReference>
<evidence type="ECO:0000256" key="6">
    <source>
        <dbReference type="ARBA" id="ARBA00023320"/>
    </source>
</evidence>
<feature type="signal peptide" evidence="7">
    <location>
        <begin position="1"/>
        <end position="16"/>
    </location>
</feature>
<dbReference type="GO" id="GO:0005576">
    <property type="term" value="C:extracellular region"/>
    <property type="evidence" value="ECO:0007669"/>
    <property type="project" value="UniProtKB-SubCell"/>
</dbReference>
<dbReference type="PANTHER" id="PTHR20986:SF13">
    <property type="entry name" value="FMRF-LIKE PEPTIDE"/>
    <property type="match status" value="1"/>
</dbReference>
<organism evidence="8 9">
    <name type="scientific">Steinernema glaseri</name>
    <dbReference type="NCBI Taxonomy" id="37863"/>
    <lineage>
        <taxon>Eukaryota</taxon>
        <taxon>Metazoa</taxon>
        <taxon>Ecdysozoa</taxon>
        <taxon>Nematoda</taxon>
        <taxon>Chromadorea</taxon>
        <taxon>Rhabditida</taxon>
        <taxon>Tylenchina</taxon>
        <taxon>Panagrolaimomorpha</taxon>
        <taxon>Strongyloidoidea</taxon>
        <taxon>Steinernematidae</taxon>
        <taxon>Steinernema</taxon>
    </lineage>
</organism>
<proteinExistence type="inferred from homology"/>
<comment type="subcellular location">
    <subcellularLocation>
        <location evidence="1">Secreted</location>
    </subcellularLocation>
</comment>
<dbReference type="PANTHER" id="PTHR20986">
    <property type="entry name" value="FMRFAMIDE-RELATED PEPTIDES"/>
    <property type="match status" value="1"/>
</dbReference>
<dbReference type="InterPro" id="IPR051041">
    <property type="entry name" value="FMRFamide-related_np"/>
</dbReference>
<protein>
    <submittedName>
        <fullName evidence="9">FMRFamide-like neuropeptides 14</fullName>
    </submittedName>
</protein>
<dbReference type="Proteomes" id="UP000095287">
    <property type="component" value="Unplaced"/>
</dbReference>
<keyword evidence="5" id="KW-0027">Amidation</keyword>
<dbReference type="AlphaFoldDB" id="A0A1I7ZXP0"/>
<dbReference type="GO" id="GO:0007218">
    <property type="term" value="P:neuropeptide signaling pathway"/>
    <property type="evidence" value="ECO:0007669"/>
    <property type="project" value="UniProtKB-KW"/>
</dbReference>
<evidence type="ECO:0000256" key="7">
    <source>
        <dbReference type="SAM" id="SignalP"/>
    </source>
</evidence>
<accession>A0A1I7ZXP0</accession>
<evidence type="ECO:0000256" key="1">
    <source>
        <dbReference type="ARBA" id="ARBA00004613"/>
    </source>
</evidence>